<evidence type="ECO:0000256" key="1">
    <source>
        <dbReference type="SAM" id="MobiDB-lite"/>
    </source>
</evidence>
<dbReference type="AlphaFoldDB" id="A0A167U430"/>
<organism evidence="2">
    <name type="scientific">Penicillium chrysogenum</name>
    <name type="common">Penicillium notatum</name>
    <dbReference type="NCBI Taxonomy" id="5076"/>
    <lineage>
        <taxon>Eukaryota</taxon>
        <taxon>Fungi</taxon>
        <taxon>Dikarya</taxon>
        <taxon>Ascomycota</taxon>
        <taxon>Pezizomycotina</taxon>
        <taxon>Eurotiomycetes</taxon>
        <taxon>Eurotiomycetidae</taxon>
        <taxon>Eurotiales</taxon>
        <taxon>Aspergillaceae</taxon>
        <taxon>Penicillium</taxon>
        <taxon>Penicillium chrysogenum species complex</taxon>
    </lineage>
</organism>
<gene>
    <name evidence="2" type="ORF">EN45_074920</name>
</gene>
<protein>
    <submittedName>
        <fullName evidence="2">Uncharacterized protein</fullName>
    </submittedName>
</protein>
<proteinExistence type="predicted"/>
<feature type="region of interest" description="Disordered" evidence="1">
    <location>
        <begin position="1"/>
        <end position="21"/>
    </location>
</feature>
<dbReference type="EMBL" id="CM002799">
    <property type="protein sequence ID" value="KZN88901.1"/>
    <property type="molecule type" value="Genomic_DNA"/>
</dbReference>
<reference evidence="2" key="1">
    <citation type="journal article" date="2014" name="Genome Announc.">
        <title>Complete sequencing and chromosome-scale genome assembly of the industrial progenitor strain P2niaD18 from the penicillin producer Penicillium chrysogenum.</title>
        <authorList>
            <person name="Specht T."/>
            <person name="Dahlmann T.A."/>
            <person name="Zadra I."/>
            <person name="Kurnsteiner H."/>
            <person name="Kuck U."/>
        </authorList>
    </citation>
    <scope>NUCLEOTIDE SEQUENCE [LARGE SCALE GENOMIC DNA]</scope>
    <source>
        <strain evidence="2">P2niaD18</strain>
    </source>
</reference>
<dbReference type="Proteomes" id="UP000076449">
    <property type="component" value="Chromosome II"/>
</dbReference>
<evidence type="ECO:0000313" key="2">
    <source>
        <dbReference type="EMBL" id="KZN88901.1"/>
    </source>
</evidence>
<sequence>MASTLKTAPSPPPLSRARNGNHMINLAGSPNELICALWRTSKHYSKCDEEGSSGIGHKMLW</sequence>
<accession>A0A167U430</accession>
<name>A0A167U430_PENCH</name>